<feature type="region of interest" description="Disordered" evidence="1">
    <location>
        <begin position="16"/>
        <end position="76"/>
    </location>
</feature>
<dbReference type="AlphaFoldDB" id="C0P761"/>
<name>C0P761_MAIZE</name>
<dbReference type="EMBL" id="BT064130">
    <property type="protein sequence ID" value="ACN28827.1"/>
    <property type="molecule type" value="mRNA"/>
</dbReference>
<protein>
    <submittedName>
        <fullName evidence="2">Uncharacterized protein</fullName>
    </submittedName>
</protein>
<proteinExistence type="evidence at transcript level"/>
<organism evidence="2">
    <name type="scientific">Zea mays</name>
    <name type="common">Maize</name>
    <dbReference type="NCBI Taxonomy" id="4577"/>
    <lineage>
        <taxon>Eukaryota</taxon>
        <taxon>Viridiplantae</taxon>
        <taxon>Streptophyta</taxon>
        <taxon>Embryophyta</taxon>
        <taxon>Tracheophyta</taxon>
        <taxon>Spermatophyta</taxon>
        <taxon>Magnoliopsida</taxon>
        <taxon>Liliopsida</taxon>
        <taxon>Poales</taxon>
        <taxon>Poaceae</taxon>
        <taxon>PACMAD clade</taxon>
        <taxon>Panicoideae</taxon>
        <taxon>Andropogonodae</taxon>
        <taxon>Andropogoneae</taxon>
        <taxon>Tripsacinae</taxon>
        <taxon>Zea</taxon>
    </lineage>
</organism>
<sequence>MPRNRIRRAPSHRIIPLRASSPRTSHRRLPVSLTAAPPPTGSGRGGCYRASSRRRWSRRSRWRSPPTSSPRATRQRYRFASALDSDVTPRSCVSRSNQLALMPWSWATHRAGRELRVVLAGLRAGARG</sequence>
<evidence type="ECO:0000256" key="1">
    <source>
        <dbReference type="SAM" id="MobiDB-lite"/>
    </source>
</evidence>
<feature type="compositionally biased region" description="Basic residues" evidence="1">
    <location>
        <begin position="51"/>
        <end position="62"/>
    </location>
</feature>
<reference evidence="2" key="1">
    <citation type="journal article" date="2009" name="PLoS Genet.">
        <title>Sequencing, mapping, and analysis of 27,455 maize full-length cDNAs.</title>
        <authorList>
            <person name="Soderlund C."/>
            <person name="Descour A."/>
            <person name="Kudrna D."/>
            <person name="Bomhoff M."/>
            <person name="Boyd L."/>
            <person name="Currie J."/>
            <person name="Angelova A."/>
            <person name="Collura K."/>
            <person name="Wissotski M."/>
            <person name="Ashley E."/>
            <person name="Morrow D."/>
            <person name="Fernandes J."/>
            <person name="Walbot V."/>
            <person name="Yu Y."/>
        </authorList>
    </citation>
    <scope>NUCLEOTIDE SEQUENCE</scope>
    <source>
        <strain evidence="2">B73</strain>
    </source>
</reference>
<accession>C0P761</accession>
<evidence type="ECO:0000313" key="2">
    <source>
        <dbReference type="EMBL" id="ACN28827.1"/>
    </source>
</evidence>
<feature type="compositionally biased region" description="Low complexity" evidence="1">
    <location>
        <begin position="63"/>
        <end position="72"/>
    </location>
</feature>